<comment type="caution">
    <text evidence="2">The sequence shown here is derived from an EMBL/GenBank/DDBJ whole genome shotgun (WGS) entry which is preliminary data.</text>
</comment>
<keyword evidence="1" id="KW-0812">Transmembrane</keyword>
<evidence type="ECO:0008006" key="4">
    <source>
        <dbReference type="Google" id="ProtNLM"/>
    </source>
</evidence>
<gene>
    <name evidence="2" type="ORF">ADUPG1_003673</name>
</gene>
<evidence type="ECO:0000313" key="2">
    <source>
        <dbReference type="EMBL" id="GKT37735.1"/>
    </source>
</evidence>
<dbReference type="EMBL" id="BQXS01005120">
    <property type="protein sequence ID" value="GKT37735.1"/>
    <property type="molecule type" value="Genomic_DNA"/>
</dbReference>
<feature type="transmembrane region" description="Helical" evidence="1">
    <location>
        <begin position="379"/>
        <end position="399"/>
    </location>
</feature>
<accession>A0ABQ5L2Y0</accession>
<keyword evidence="1" id="KW-1133">Transmembrane helix</keyword>
<organism evidence="2 3">
    <name type="scientific">Aduncisulcus paluster</name>
    <dbReference type="NCBI Taxonomy" id="2918883"/>
    <lineage>
        <taxon>Eukaryota</taxon>
        <taxon>Metamonada</taxon>
        <taxon>Carpediemonas-like organisms</taxon>
        <taxon>Aduncisulcus</taxon>
    </lineage>
</organism>
<keyword evidence="3" id="KW-1185">Reference proteome</keyword>
<protein>
    <recommendedName>
        <fullName evidence="4">Sphingomyelin synthase-like domain-containing protein</fullName>
    </recommendedName>
</protein>
<dbReference type="Proteomes" id="UP001057375">
    <property type="component" value="Unassembled WGS sequence"/>
</dbReference>
<feature type="transmembrane region" description="Helical" evidence="1">
    <location>
        <begin position="340"/>
        <end position="367"/>
    </location>
</feature>
<proteinExistence type="predicted"/>
<evidence type="ECO:0000256" key="1">
    <source>
        <dbReference type="SAM" id="Phobius"/>
    </source>
</evidence>
<keyword evidence="1" id="KW-0472">Membrane</keyword>
<reference evidence="2" key="1">
    <citation type="submission" date="2022-03" db="EMBL/GenBank/DDBJ databases">
        <title>Draft genome sequence of Aduncisulcus paluster, a free-living microaerophilic Fornicata.</title>
        <authorList>
            <person name="Yuyama I."/>
            <person name="Kume K."/>
            <person name="Tamura T."/>
            <person name="Inagaki Y."/>
            <person name="Hashimoto T."/>
        </authorList>
    </citation>
    <scope>NUCLEOTIDE SEQUENCE</scope>
    <source>
        <strain evidence="2">NY0171</strain>
    </source>
</reference>
<sequence length="423" mass="46730">MCTDIGVFLRDPVGGKEDICANLTGKKTKTGSLSVRNPCVVVKTDRKGVGGKTIVKKEQPLSSSPNIGFLGNSVFPDHDRLVTPLQCAQHLCFSEGRVSLLSPPTPSFLSLFIDTIPFLSSRSSSITIPPATLACLSSLSAVLRCDDALIRIALCVCIARGGRILRDVDICVASIVWGTCGERSVAGDSSVMTLSCHKGDRMDRLGVGYKIPSWIDGKTKMNNPYGQVDHGCSTGMSIVSKHKPTKKNSDGLNFILRRFGGLRNYWKILNRTQGPTDQTDQKTKPSVHTQASPSIMDKIYDWFSIDLQPMELFLEDNSSSPLTTRGYALSSRRKHPVLSWLLIFPFQLIRLSLQIFLSIALACLAFYTMFTLAQSRLHYSIDIILGISVSSLCCTIYFLKRNKVRRRGASNLFERVVQYCEDS</sequence>
<evidence type="ECO:0000313" key="3">
    <source>
        <dbReference type="Proteomes" id="UP001057375"/>
    </source>
</evidence>
<name>A0ABQ5L2Y0_9EUKA</name>